<dbReference type="CDD" id="cd17249">
    <property type="entry name" value="RMtype1_S_EcoR124I-TRD2-CR2_like"/>
    <property type="match status" value="1"/>
</dbReference>
<sequence length="417" mass="46063">MEVKPGYKQTEVGVIPEDWGVISAFDACSKIQDGTHFSPRIGGSGYLYVTSKNIRFGHLDMSTASWIDAAQHQAIYRRCDVKKGDLLLTKDGANTGNAALNNLDEEFSLLSSVAFLRFNPSKHCAGYFLQQVLTSQGQRQIQDAMAGNAITRLTLEKINKLRFPTPPTKPEQEAIAEALSDADALIESMEQLLAKKRHLKQGAMQELLTGKKRLPGFSGEWEVKRLDELGRWTGGMTPSMRNPAFWQAGTVPWISSGDVKSARLIGTASAISEYAVKQRTTTMLPTGSIIVVTRSGILRKFLPVAMNMIPMAINQDIKALLPNCHVLPDYVLHSLAYNGDRILARCLKSGTTVESVEFPWLKAFTIPIPPLPEQTAIAAILSDMDTEITTLEAKLYKTRQIKQGMMQELLTGRIRLA</sequence>
<keyword evidence="3" id="KW-0238">DNA-binding</keyword>
<keyword evidence="5" id="KW-0255">Endonuclease</keyword>
<dbReference type="EC" id="3.1.21.-" evidence="5"/>
<gene>
    <name evidence="5" type="ORF">KJ970_11100</name>
</gene>
<evidence type="ECO:0000256" key="3">
    <source>
        <dbReference type="ARBA" id="ARBA00023125"/>
    </source>
</evidence>
<reference evidence="5" key="1">
    <citation type="submission" date="2021-05" db="EMBL/GenBank/DDBJ databases">
        <title>Energy efficiency and biological interactions define the core microbiome of deep oligotrophic groundwater.</title>
        <authorList>
            <person name="Mehrshad M."/>
            <person name="Lopez-Fernandez M."/>
            <person name="Bell E."/>
            <person name="Bernier-Latmani R."/>
            <person name="Bertilsson S."/>
            <person name="Dopson M."/>
        </authorList>
    </citation>
    <scope>NUCLEOTIDE SEQUENCE</scope>
    <source>
        <strain evidence="5">Modern_marine.mb.64</strain>
    </source>
</reference>
<dbReference type="GO" id="GO:0004519">
    <property type="term" value="F:endonuclease activity"/>
    <property type="evidence" value="ECO:0007669"/>
    <property type="project" value="UniProtKB-KW"/>
</dbReference>
<dbReference type="CDD" id="cd17246">
    <property type="entry name" value="RMtype1_S_SonII-TRD2-CR2_like"/>
    <property type="match status" value="1"/>
</dbReference>
<proteinExistence type="inferred from homology"/>
<dbReference type="EMBL" id="JAHJDP010000063">
    <property type="protein sequence ID" value="MBU2691463.1"/>
    <property type="molecule type" value="Genomic_DNA"/>
</dbReference>
<dbReference type="Proteomes" id="UP000777784">
    <property type="component" value="Unassembled WGS sequence"/>
</dbReference>
<feature type="domain" description="Type I restriction modification DNA specificity" evidence="4">
    <location>
        <begin position="78"/>
        <end position="194"/>
    </location>
</feature>
<dbReference type="GO" id="GO:0003677">
    <property type="term" value="F:DNA binding"/>
    <property type="evidence" value="ECO:0007669"/>
    <property type="project" value="UniProtKB-KW"/>
</dbReference>
<dbReference type="PANTHER" id="PTHR30408">
    <property type="entry name" value="TYPE-1 RESTRICTION ENZYME ECOKI SPECIFICITY PROTEIN"/>
    <property type="match status" value="1"/>
</dbReference>
<comment type="caution">
    <text evidence="5">The sequence shown here is derived from an EMBL/GenBank/DDBJ whole genome shotgun (WGS) entry which is preliminary data.</text>
</comment>
<keyword evidence="2" id="KW-0680">Restriction system</keyword>
<keyword evidence="5" id="KW-0540">Nuclease</keyword>
<evidence type="ECO:0000313" key="5">
    <source>
        <dbReference type="EMBL" id="MBU2691463.1"/>
    </source>
</evidence>
<dbReference type="GO" id="GO:0016787">
    <property type="term" value="F:hydrolase activity"/>
    <property type="evidence" value="ECO:0007669"/>
    <property type="project" value="UniProtKB-KW"/>
</dbReference>
<dbReference type="GO" id="GO:0009307">
    <property type="term" value="P:DNA restriction-modification system"/>
    <property type="evidence" value="ECO:0007669"/>
    <property type="project" value="UniProtKB-KW"/>
</dbReference>
<dbReference type="InterPro" id="IPR044946">
    <property type="entry name" value="Restrct_endonuc_typeI_TRD_sf"/>
</dbReference>
<feature type="domain" description="Type I restriction modification DNA specificity" evidence="4">
    <location>
        <begin position="220"/>
        <end position="395"/>
    </location>
</feature>
<comment type="similarity">
    <text evidence="1">Belongs to the type-I restriction system S methylase family.</text>
</comment>
<dbReference type="Pfam" id="PF01420">
    <property type="entry name" value="Methylase_S"/>
    <property type="match status" value="2"/>
</dbReference>
<evidence type="ECO:0000313" key="6">
    <source>
        <dbReference type="Proteomes" id="UP000777784"/>
    </source>
</evidence>
<dbReference type="AlphaFoldDB" id="A0A948WD29"/>
<dbReference type="SUPFAM" id="SSF116734">
    <property type="entry name" value="DNA methylase specificity domain"/>
    <property type="match status" value="2"/>
</dbReference>
<dbReference type="Gene3D" id="1.10.287.1120">
    <property type="entry name" value="Bipartite methylase S protein"/>
    <property type="match status" value="1"/>
</dbReference>
<organism evidence="5 6">
    <name type="scientific">Eiseniibacteriota bacterium</name>
    <dbReference type="NCBI Taxonomy" id="2212470"/>
    <lineage>
        <taxon>Bacteria</taxon>
        <taxon>Candidatus Eiseniibacteriota</taxon>
    </lineage>
</organism>
<keyword evidence="5" id="KW-0378">Hydrolase</keyword>
<evidence type="ECO:0000256" key="2">
    <source>
        <dbReference type="ARBA" id="ARBA00022747"/>
    </source>
</evidence>
<name>A0A948WD29_UNCEI</name>
<dbReference type="InterPro" id="IPR052021">
    <property type="entry name" value="Type-I_RS_S_subunit"/>
</dbReference>
<evidence type="ECO:0000259" key="4">
    <source>
        <dbReference type="Pfam" id="PF01420"/>
    </source>
</evidence>
<dbReference type="Gene3D" id="3.90.220.20">
    <property type="entry name" value="DNA methylase specificity domains"/>
    <property type="match status" value="2"/>
</dbReference>
<evidence type="ECO:0000256" key="1">
    <source>
        <dbReference type="ARBA" id="ARBA00010923"/>
    </source>
</evidence>
<dbReference type="PANTHER" id="PTHR30408:SF12">
    <property type="entry name" value="TYPE I RESTRICTION ENZYME MJAVIII SPECIFICITY SUBUNIT"/>
    <property type="match status" value="1"/>
</dbReference>
<dbReference type="InterPro" id="IPR000055">
    <property type="entry name" value="Restrct_endonuc_typeI_TRD"/>
</dbReference>
<accession>A0A948WD29</accession>
<protein>
    <submittedName>
        <fullName evidence="5">Restriction endonuclease subunit S</fullName>
        <ecNumber evidence="5">3.1.21.-</ecNumber>
    </submittedName>
</protein>